<dbReference type="InterPro" id="IPR020545">
    <property type="entry name" value="Asp_carbamoyltransf_reg_N"/>
</dbReference>
<evidence type="ECO:0000313" key="6">
    <source>
        <dbReference type="EMBL" id="RGB76475.1"/>
    </source>
</evidence>
<dbReference type="Pfam" id="PF01948">
    <property type="entry name" value="PyrI"/>
    <property type="match status" value="1"/>
</dbReference>
<dbReference type="Pfam" id="PF02748">
    <property type="entry name" value="PyrI_C"/>
    <property type="match status" value="1"/>
</dbReference>
<protein>
    <submittedName>
        <fullName evidence="6">Aspartate carbamoyltransferase regulatory subunit</fullName>
    </submittedName>
</protein>
<dbReference type="SUPFAM" id="SSF57825">
    <property type="entry name" value="Aspartate carbamoyltransferase, Regulatory-chain, C-terminal domain"/>
    <property type="match status" value="1"/>
</dbReference>
<proteinExistence type="predicted"/>
<feature type="domain" description="Aspartate carbamoyltransferase regulatory subunit C-terminal" evidence="5">
    <location>
        <begin position="95"/>
        <end position="141"/>
    </location>
</feature>
<comment type="caution">
    <text evidence="6">The sequence shown here is derived from an EMBL/GenBank/DDBJ whole genome shotgun (WGS) entry which is preliminary data.</text>
</comment>
<organism evidence="6 7">
    <name type="scientific">Anaerococcus nagyae</name>
    <dbReference type="NCBI Taxonomy" id="1755241"/>
    <lineage>
        <taxon>Bacteria</taxon>
        <taxon>Bacillati</taxon>
        <taxon>Bacillota</taxon>
        <taxon>Tissierellia</taxon>
        <taxon>Tissierellales</taxon>
        <taxon>Peptoniphilaceae</taxon>
        <taxon>Anaerococcus</taxon>
    </lineage>
</organism>
<keyword evidence="6" id="KW-0808">Transferase</keyword>
<dbReference type="GO" id="GO:0046872">
    <property type="term" value="F:metal ion binding"/>
    <property type="evidence" value="ECO:0007669"/>
    <property type="project" value="UniProtKB-KW"/>
</dbReference>
<dbReference type="GO" id="GO:0016740">
    <property type="term" value="F:transferase activity"/>
    <property type="evidence" value="ECO:0007669"/>
    <property type="project" value="UniProtKB-KW"/>
</dbReference>
<feature type="domain" description="Aspartate carbamoyltransferase regulatory subunit N-terminal" evidence="4">
    <location>
        <begin position="2"/>
        <end position="90"/>
    </location>
</feature>
<keyword evidence="1" id="KW-0479">Metal-binding</keyword>
<evidence type="ECO:0000259" key="5">
    <source>
        <dbReference type="Pfam" id="PF02748"/>
    </source>
</evidence>
<dbReference type="Gene3D" id="3.30.70.140">
    <property type="entry name" value="Aspartate carbamoyltransferase regulatory subunit, N-terminal domain"/>
    <property type="match status" value="1"/>
</dbReference>
<dbReference type="InterPro" id="IPR036792">
    <property type="entry name" value="Asp_carbatrfase_reg_C_sf"/>
</dbReference>
<dbReference type="Proteomes" id="UP000261011">
    <property type="component" value="Unassembled WGS sequence"/>
</dbReference>
<dbReference type="GO" id="GO:0006221">
    <property type="term" value="P:pyrimidine nucleotide biosynthetic process"/>
    <property type="evidence" value="ECO:0007669"/>
    <property type="project" value="UniProtKB-KW"/>
</dbReference>
<dbReference type="PANTHER" id="PTHR35805:SF1">
    <property type="entry name" value="ASPARTATE CARBAMOYLTRANSFERASE REGULATORY CHAIN"/>
    <property type="match status" value="1"/>
</dbReference>
<keyword evidence="7" id="KW-1185">Reference proteome</keyword>
<dbReference type="InterPro" id="IPR036793">
    <property type="entry name" value="Asp_carbatrfase_reg_N_sf"/>
</dbReference>
<gene>
    <name evidence="6" type="ORF">DXA39_04705</name>
</gene>
<dbReference type="InterPro" id="IPR020542">
    <property type="entry name" value="Asp_carbamoyltrfase_reg_C"/>
</dbReference>
<evidence type="ECO:0000256" key="3">
    <source>
        <dbReference type="ARBA" id="ARBA00022975"/>
    </source>
</evidence>
<name>A0A3E2TIG7_9FIRM</name>
<evidence type="ECO:0000313" key="7">
    <source>
        <dbReference type="Proteomes" id="UP000261011"/>
    </source>
</evidence>
<evidence type="ECO:0000256" key="2">
    <source>
        <dbReference type="ARBA" id="ARBA00022833"/>
    </source>
</evidence>
<dbReference type="NCBIfam" id="NF002063">
    <property type="entry name" value="PRK00893.1-3"/>
    <property type="match status" value="1"/>
</dbReference>
<dbReference type="RefSeq" id="WP_117521489.1">
    <property type="nucleotide sequence ID" value="NZ_QVEU01000003.1"/>
</dbReference>
<sequence>MLEITSLQNGIVIDHIKAGNGLKIFELLELEKLDDEVAIILNAESKLLGKKDIIKIQNYMDINLDAVSIIDPTATINVIKDDTVIEKKTLELPEEVEGILTCQNPKCISTSERNVRSKFILINRDEKIYKCGYCSHIYDVEE</sequence>
<keyword evidence="3" id="KW-0665">Pyrimidine biosynthesis</keyword>
<dbReference type="OrthoDB" id="5599321at2"/>
<dbReference type="SUPFAM" id="SSF54893">
    <property type="entry name" value="Aspartate carbamoyltransferase, Regulatory-chain, N-terminal domain"/>
    <property type="match status" value="1"/>
</dbReference>
<dbReference type="AlphaFoldDB" id="A0A3E2TIG7"/>
<dbReference type="EMBL" id="QVEU01000003">
    <property type="protein sequence ID" value="RGB76475.1"/>
    <property type="molecule type" value="Genomic_DNA"/>
</dbReference>
<reference evidence="6 7" key="1">
    <citation type="submission" date="2018-08" db="EMBL/GenBank/DDBJ databases">
        <title>A genome reference for cultivated species of the human gut microbiota.</title>
        <authorList>
            <person name="Zou Y."/>
            <person name="Xue W."/>
            <person name="Luo G."/>
        </authorList>
    </citation>
    <scope>NUCLEOTIDE SEQUENCE [LARGE SCALE GENOMIC DNA]</scope>
    <source>
        <strain evidence="6 7">OF01-3</strain>
    </source>
</reference>
<keyword evidence="2" id="KW-0862">Zinc</keyword>
<dbReference type="PANTHER" id="PTHR35805">
    <property type="entry name" value="ASPARTATE CARBAMOYLTRANSFERASE REGULATORY CHAIN"/>
    <property type="match status" value="1"/>
</dbReference>
<dbReference type="GO" id="GO:0006207">
    <property type="term" value="P:'de novo' pyrimidine nucleobase biosynthetic process"/>
    <property type="evidence" value="ECO:0007669"/>
    <property type="project" value="InterPro"/>
</dbReference>
<evidence type="ECO:0000259" key="4">
    <source>
        <dbReference type="Pfam" id="PF01948"/>
    </source>
</evidence>
<dbReference type="GO" id="GO:0009347">
    <property type="term" value="C:aspartate carbamoyltransferase complex"/>
    <property type="evidence" value="ECO:0007669"/>
    <property type="project" value="InterPro"/>
</dbReference>
<dbReference type="InterPro" id="IPR002801">
    <property type="entry name" value="Asp_carbamoylTrfase_reg"/>
</dbReference>
<dbReference type="Gene3D" id="2.30.30.20">
    <property type="entry name" value="Aspartate carbamoyltransferase regulatory subunit, C-terminal domain"/>
    <property type="match status" value="1"/>
</dbReference>
<evidence type="ECO:0000256" key="1">
    <source>
        <dbReference type="ARBA" id="ARBA00022723"/>
    </source>
</evidence>
<accession>A0A3E2TIG7</accession>